<dbReference type="SUPFAM" id="SSF50104">
    <property type="entry name" value="Translation proteins SH3-like domain"/>
    <property type="match status" value="1"/>
</dbReference>
<gene>
    <name evidence="2" type="ORF">Hyperionvirus3_156</name>
</gene>
<sequence>MSSKCDIDPIEGSQIKVGQYVIIRLQPCRIVKVNHVKNGKHGGAKFKISGFNMLTSKNIDYTGPGDERVLQFKPIKTKLTLLNHSKNVFECVDDQKVVTSISVKPTEKYEEFIENYDADKEYAINILTVPILIEEDDYNDIHLLESYKEIE</sequence>
<reference evidence="2" key="1">
    <citation type="submission" date="2018-10" db="EMBL/GenBank/DDBJ databases">
        <title>Hidden diversity of soil giant viruses.</title>
        <authorList>
            <person name="Schulz F."/>
            <person name="Alteio L."/>
            <person name="Goudeau D."/>
            <person name="Ryan E.M."/>
            <person name="Malmstrom R.R."/>
            <person name="Blanchard J."/>
            <person name="Woyke T."/>
        </authorList>
    </citation>
    <scope>NUCLEOTIDE SEQUENCE</scope>
    <source>
        <strain evidence="2">HYV1</strain>
    </source>
</reference>
<accession>A0A3G5A6X5</accession>
<dbReference type="Pfam" id="PF21485">
    <property type="entry name" value="IF5A-like_N"/>
    <property type="match status" value="1"/>
</dbReference>
<name>A0A3G5A6X5_9VIRU</name>
<dbReference type="Gene3D" id="2.30.30.30">
    <property type="match status" value="1"/>
</dbReference>
<dbReference type="EMBL" id="MK072385">
    <property type="protein sequence ID" value="AYV83010.1"/>
    <property type="molecule type" value="Genomic_DNA"/>
</dbReference>
<protein>
    <submittedName>
        <fullName evidence="2">Translation initiation factor eIF-5A.2</fullName>
    </submittedName>
</protein>
<feature type="domain" description="Translation initiation factor 5A-like N-terminal" evidence="1">
    <location>
        <begin position="8"/>
        <end position="64"/>
    </location>
</feature>
<dbReference type="InterPro" id="IPR014722">
    <property type="entry name" value="Rib_uL2_dom2"/>
</dbReference>
<keyword evidence="2" id="KW-0648">Protein biosynthesis</keyword>
<proteinExistence type="predicted"/>
<dbReference type="InterPro" id="IPR048670">
    <property type="entry name" value="IF5A-like_N"/>
</dbReference>
<keyword evidence="2" id="KW-0396">Initiation factor</keyword>
<evidence type="ECO:0000313" key="2">
    <source>
        <dbReference type="EMBL" id="AYV83010.1"/>
    </source>
</evidence>
<dbReference type="InterPro" id="IPR008991">
    <property type="entry name" value="Translation_prot_SH3-like_sf"/>
</dbReference>
<evidence type="ECO:0000259" key="1">
    <source>
        <dbReference type="Pfam" id="PF21485"/>
    </source>
</evidence>
<organism evidence="2">
    <name type="scientific">Hyperionvirus sp</name>
    <dbReference type="NCBI Taxonomy" id="2487770"/>
    <lineage>
        <taxon>Viruses</taxon>
        <taxon>Varidnaviria</taxon>
        <taxon>Bamfordvirae</taxon>
        <taxon>Nucleocytoviricota</taxon>
        <taxon>Megaviricetes</taxon>
        <taxon>Imitervirales</taxon>
        <taxon>Mimiviridae</taxon>
        <taxon>Klosneuvirinae</taxon>
    </lineage>
</organism>